<feature type="region of interest" description="Disordered" evidence="9">
    <location>
        <begin position="266"/>
        <end position="294"/>
    </location>
</feature>
<dbReference type="InterPro" id="IPR001594">
    <property type="entry name" value="Palmitoyltrfase_DHHC"/>
</dbReference>
<evidence type="ECO:0000259" key="10">
    <source>
        <dbReference type="Pfam" id="PF01529"/>
    </source>
</evidence>
<accession>A0AAN9XM90</accession>
<sequence length="602" mass="68085">MQAPSPLLPENPNSGNASPLPLVRAYRIWQGRNALMNLLMTSGRDPGIVPRNAYPPEPDDFLVVDNDSENGRSPSWYQLSDTRDVIVNGITVKVKYCSTCMLYRPPRVSHCSKCNNCVYRFDHHCPWVGQCIGLRNYRFYYMFVLSATLICLYVNAFCWVYIMRIKNSEEIPIWKAMIKTPASIALIIYTFLFVWFVGALTVFHTYLICRNRSTWENGKYRREPQENPFDRGIINNFKEIFCTRIPPSKFNFRAKVPRTPRNVELAYSESSVEGSDHRDGLDSEAGSKESSLGSYPLMDAIQEESMNKTKSYNGLDNKTHSKESLLDSHPLMDAIQEESTNQSKSYKALDNETSSKESSLGGHSLMDATQEELMNQTKSYNELDNETHSKESSLDNHPLMDAIQEESMTQTKSHNGLNNEARSKVSSLGSHPLMDAIREESMNKIKSYNGLDSEICSKESTLDSHPLMDATLEESINQTKSYNGLDNEAHSKESSLDSHSLMDAIQEESVNQTKSYNILDNETHNKESSLNSHLLMDAIQEESVNQTKSYNGLDNEALIKEGSLGNHPLMDAIQEESINQTKNYNGLDNEKGNKESSLDSHS</sequence>
<dbReference type="PANTHER" id="PTHR22883">
    <property type="entry name" value="ZINC FINGER DHHC DOMAIN CONTAINING PROTEIN"/>
    <property type="match status" value="1"/>
</dbReference>
<dbReference type="GO" id="GO:0019706">
    <property type="term" value="F:protein-cysteine S-palmitoyltransferase activity"/>
    <property type="evidence" value="ECO:0007669"/>
    <property type="project" value="UniProtKB-EC"/>
</dbReference>
<keyword evidence="4 8" id="KW-0812">Transmembrane</keyword>
<dbReference type="GO" id="GO:0005783">
    <property type="term" value="C:endoplasmic reticulum"/>
    <property type="evidence" value="ECO:0007669"/>
    <property type="project" value="TreeGrafter"/>
</dbReference>
<feature type="compositionally biased region" description="Basic and acidic residues" evidence="9">
    <location>
        <begin position="274"/>
        <end position="287"/>
    </location>
</feature>
<evidence type="ECO:0000256" key="8">
    <source>
        <dbReference type="RuleBase" id="RU079119"/>
    </source>
</evidence>
<dbReference type="EMBL" id="JAYMYS010000003">
    <property type="protein sequence ID" value="KAK7399263.1"/>
    <property type="molecule type" value="Genomic_DNA"/>
</dbReference>
<protein>
    <recommendedName>
        <fullName evidence="8">S-acyltransferase</fullName>
        <ecNumber evidence="8">2.3.1.225</ecNumber>
    </recommendedName>
    <alternativeName>
        <fullName evidence="8">Palmitoyltransferase</fullName>
    </alternativeName>
</protein>
<evidence type="ECO:0000256" key="4">
    <source>
        <dbReference type="ARBA" id="ARBA00022692"/>
    </source>
</evidence>
<comment type="subcellular location">
    <subcellularLocation>
        <location evidence="1">Endomembrane system</location>
        <topology evidence="1">Multi-pass membrane protein</topology>
    </subcellularLocation>
</comment>
<organism evidence="11 12">
    <name type="scientific">Psophocarpus tetragonolobus</name>
    <name type="common">Winged bean</name>
    <name type="synonym">Dolichos tetragonolobus</name>
    <dbReference type="NCBI Taxonomy" id="3891"/>
    <lineage>
        <taxon>Eukaryota</taxon>
        <taxon>Viridiplantae</taxon>
        <taxon>Streptophyta</taxon>
        <taxon>Embryophyta</taxon>
        <taxon>Tracheophyta</taxon>
        <taxon>Spermatophyta</taxon>
        <taxon>Magnoliopsida</taxon>
        <taxon>eudicotyledons</taxon>
        <taxon>Gunneridae</taxon>
        <taxon>Pentapetalae</taxon>
        <taxon>rosids</taxon>
        <taxon>fabids</taxon>
        <taxon>Fabales</taxon>
        <taxon>Fabaceae</taxon>
        <taxon>Papilionoideae</taxon>
        <taxon>50 kb inversion clade</taxon>
        <taxon>NPAAA clade</taxon>
        <taxon>indigoferoid/millettioid clade</taxon>
        <taxon>Phaseoleae</taxon>
        <taxon>Psophocarpus</taxon>
    </lineage>
</organism>
<dbReference type="AlphaFoldDB" id="A0AAN9XM90"/>
<keyword evidence="7 8" id="KW-0012">Acyltransferase</keyword>
<feature type="region of interest" description="Disordered" evidence="9">
    <location>
        <begin position="337"/>
        <end position="362"/>
    </location>
</feature>
<evidence type="ECO:0000256" key="9">
    <source>
        <dbReference type="SAM" id="MobiDB-lite"/>
    </source>
</evidence>
<feature type="compositionally biased region" description="Polar residues" evidence="9">
    <location>
        <begin position="576"/>
        <end position="586"/>
    </location>
</feature>
<dbReference type="GO" id="GO:0005794">
    <property type="term" value="C:Golgi apparatus"/>
    <property type="evidence" value="ECO:0007669"/>
    <property type="project" value="TreeGrafter"/>
</dbReference>
<keyword evidence="5 8" id="KW-1133">Transmembrane helix</keyword>
<evidence type="ECO:0000256" key="5">
    <source>
        <dbReference type="ARBA" id="ARBA00022989"/>
    </source>
</evidence>
<name>A0AAN9XM90_PSOTE</name>
<gene>
    <name evidence="11" type="ORF">VNO78_10443</name>
</gene>
<feature type="domain" description="Palmitoyltransferase DHHC" evidence="10">
    <location>
        <begin position="94"/>
        <end position="218"/>
    </location>
</feature>
<feature type="transmembrane region" description="Helical" evidence="8">
    <location>
        <begin position="139"/>
        <end position="162"/>
    </location>
</feature>
<evidence type="ECO:0000256" key="1">
    <source>
        <dbReference type="ARBA" id="ARBA00004127"/>
    </source>
</evidence>
<comment type="similarity">
    <text evidence="2 8">Belongs to the DHHC palmitoyltransferase family.</text>
</comment>
<dbReference type="PROSITE" id="PS50216">
    <property type="entry name" value="DHHC"/>
    <property type="match status" value="1"/>
</dbReference>
<evidence type="ECO:0000256" key="7">
    <source>
        <dbReference type="ARBA" id="ARBA00023315"/>
    </source>
</evidence>
<keyword evidence="3 8" id="KW-0808">Transferase</keyword>
<evidence type="ECO:0000313" key="11">
    <source>
        <dbReference type="EMBL" id="KAK7399263.1"/>
    </source>
</evidence>
<keyword evidence="12" id="KW-1185">Reference proteome</keyword>
<feature type="region of interest" description="Disordered" evidence="9">
    <location>
        <begin position="570"/>
        <end position="602"/>
    </location>
</feature>
<keyword evidence="6 8" id="KW-0472">Membrane</keyword>
<evidence type="ECO:0000256" key="3">
    <source>
        <dbReference type="ARBA" id="ARBA00022679"/>
    </source>
</evidence>
<comment type="caution">
    <text evidence="11">The sequence shown here is derived from an EMBL/GenBank/DDBJ whole genome shotgun (WGS) entry which is preliminary data.</text>
</comment>
<dbReference type="EC" id="2.3.1.225" evidence="8"/>
<proteinExistence type="inferred from homology"/>
<comment type="domain">
    <text evidence="8">The DHHC domain is required for palmitoyltransferase activity.</text>
</comment>
<feature type="compositionally biased region" description="Basic and acidic residues" evidence="9">
    <location>
        <begin position="588"/>
        <end position="602"/>
    </location>
</feature>
<evidence type="ECO:0000256" key="2">
    <source>
        <dbReference type="ARBA" id="ARBA00008574"/>
    </source>
</evidence>
<feature type="transmembrane region" description="Helical" evidence="8">
    <location>
        <begin position="183"/>
        <end position="207"/>
    </location>
</feature>
<dbReference type="PANTHER" id="PTHR22883:SF130">
    <property type="entry name" value="S-ACYLTRANSFERASE"/>
    <property type="match status" value="1"/>
</dbReference>
<comment type="catalytic activity">
    <reaction evidence="8">
        <text>L-cysteinyl-[protein] + hexadecanoyl-CoA = S-hexadecanoyl-L-cysteinyl-[protein] + CoA</text>
        <dbReference type="Rhea" id="RHEA:36683"/>
        <dbReference type="Rhea" id="RHEA-COMP:10131"/>
        <dbReference type="Rhea" id="RHEA-COMP:11032"/>
        <dbReference type="ChEBI" id="CHEBI:29950"/>
        <dbReference type="ChEBI" id="CHEBI:57287"/>
        <dbReference type="ChEBI" id="CHEBI:57379"/>
        <dbReference type="ChEBI" id="CHEBI:74151"/>
        <dbReference type="EC" id="2.3.1.225"/>
    </reaction>
</comment>
<dbReference type="InterPro" id="IPR039859">
    <property type="entry name" value="PFA4/ZDH16/20/ERF2-like"/>
</dbReference>
<dbReference type="Proteomes" id="UP001386955">
    <property type="component" value="Unassembled WGS sequence"/>
</dbReference>
<reference evidence="11 12" key="1">
    <citation type="submission" date="2024-01" db="EMBL/GenBank/DDBJ databases">
        <title>The genomes of 5 underutilized Papilionoideae crops provide insights into root nodulation and disease resistanc.</title>
        <authorList>
            <person name="Jiang F."/>
        </authorList>
    </citation>
    <scope>NUCLEOTIDE SEQUENCE [LARGE SCALE GENOMIC DNA]</scope>
    <source>
        <strain evidence="11">DUOXIRENSHENG_FW03</strain>
        <tissue evidence="11">Leaves</tissue>
    </source>
</reference>
<dbReference type="Pfam" id="PF01529">
    <property type="entry name" value="DHHC"/>
    <property type="match status" value="1"/>
</dbReference>
<evidence type="ECO:0000313" key="12">
    <source>
        <dbReference type="Proteomes" id="UP001386955"/>
    </source>
</evidence>
<feature type="region of interest" description="Disordered" evidence="9">
    <location>
        <begin position="407"/>
        <end position="429"/>
    </location>
</feature>
<evidence type="ECO:0000256" key="6">
    <source>
        <dbReference type="ARBA" id="ARBA00023136"/>
    </source>
</evidence>
<dbReference type="GO" id="GO:0006612">
    <property type="term" value="P:protein targeting to membrane"/>
    <property type="evidence" value="ECO:0007669"/>
    <property type="project" value="TreeGrafter"/>
</dbReference>